<sequence length="118" mass="13429">MTTNNFLLGIIAIGKDVGLFFLSVAENNQLIGFFIGFVIAVLITGFILTKNPRHIPLILRYSTTESFARIANQGKHSKVYYTEFSHFLKVYTQVRIVFYVSFIVLCIMIATTVLVYRP</sequence>
<reference evidence="2 3" key="1">
    <citation type="journal article" date="2016" name="Nat. Commun.">
        <title>Thousands of microbial genomes shed light on interconnected biogeochemical processes in an aquifer system.</title>
        <authorList>
            <person name="Anantharaman K."/>
            <person name="Brown C.T."/>
            <person name="Hug L.A."/>
            <person name="Sharon I."/>
            <person name="Castelle C.J."/>
            <person name="Probst A.J."/>
            <person name="Thomas B.C."/>
            <person name="Singh A."/>
            <person name="Wilkins M.J."/>
            <person name="Karaoz U."/>
            <person name="Brodie E.L."/>
            <person name="Williams K.H."/>
            <person name="Hubbard S.S."/>
            <person name="Banfield J.F."/>
        </authorList>
    </citation>
    <scope>NUCLEOTIDE SEQUENCE [LARGE SCALE GENOMIC DNA]</scope>
</reference>
<accession>A0A1F6N0I1</accession>
<gene>
    <name evidence="2" type="ORF">A2983_01955</name>
</gene>
<feature type="transmembrane region" description="Helical" evidence="1">
    <location>
        <begin position="96"/>
        <end position="116"/>
    </location>
</feature>
<protein>
    <submittedName>
        <fullName evidence="2">Uncharacterized protein</fullName>
    </submittedName>
</protein>
<dbReference type="EMBL" id="MFQH01000024">
    <property type="protein sequence ID" value="OGH77447.1"/>
    <property type="molecule type" value="Genomic_DNA"/>
</dbReference>
<proteinExistence type="predicted"/>
<organism evidence="2 3">
    <name type="scientific">Candidatus Magasanikbacteria bacterium RIFCSPLOWO2_01_FULL_40_15</name>
    <dbReference type="NCBI Taxonomy" id="1798686"/>
    <lineage>
        <taxon>Bacteria</taxon>
        <taxon>Candidatus Magasanikiibacteriota</taxon>
    </lineage>
</organism>
<dbReference type="Proteomes" id="UP000177040">
    <property type="component" value="Unassembled WGS sequence"/>
</dbReference>
<evidence type="ECO:0000313" key="3">
    <source>
        <dbReference type="Proteomes" id="UP000177040"/>
    </source>
</evidence>
<comment type="caution">
    <text evidence="2">The sequence shown here is derived from an EMBL/GenBank/DDBJ whole genome shotgun (WGS) entry which is preliminary data.</text>
</comment>
<evidence type="ECO:0000313" key="2">
    <source>
        <dbReference type="EMBL" id="OGH77447.1"/>
    </source>
</evidence>
<feature type="transmembrane region" description="Helical" evidence="1">
    <location>
        <begin position="31"/>
        <end position="49"/>
    </location>
</feature>
<feature type="transmembrane region" description="Helical" evidence="1">
    <location>
        <begin position="6"/>
        <end position="24"/>
    </location>
</feature>
<keyword evidence="1" id="KW-0812">Transmembrane</keyword>
<dbReference type="AlphaFoldDB" id="A0A1F6N0I1"/>
<keyword evidence="1" id="KW-1133">Transmembrane helix</keyword>
<evidence type="ECO:0000256" key="1">
    <source>
        <dbReference type="SAM" id="Phobius"/>
    </source>
</evidence>
<keyword evidence="1" id="KW-0472">Membrane</keyword>
<name>A0A1F6N0I1_9BACT</name>